<protein>
    <submittedName>
        <fullName evidence="1">Uncharacterized protein</fullName>
    </submittedName>
</protein>
<gene>
    <name evidence="1" type="ORF">PGTUg99_000141</name>
</gene>
<reference evidence="1 2" key="1">
    <citation type="submission" date="2019-05" db="EMBL/GenBank/DDBJ databases">
        <title>Emergence of the Ug99 lineage of the wheat stem rust pathogen through somatic hybridization.</title>
        <authorList>
            <person name="Li F."/>
            <person name="Upadhyaya N.M."/>
            <person name="Sperschneider J."/>
            <person name="Matny O."/>
            <person name="Nguyen-Phuc H."/>
            <person name="Mago R."/>
            <person name="Raley C."/>
            <person name="Miller M.E."/>
            <person name="Silverstein K.A.T."/>
            <person name="Henningsen E."/>
            <person name="Hirsch C.D."/>
            <person name="Visser B."/>
            <person name="Pretorius Z.A."/>
            <person name="Steffenson B.J."/>
            <person name="Schwessinger B."/>
            <person name="Dodds P.N."/>
            <person name="Figueroa M."/>
        </authorList>
    </citation>
    <scope>NUCLEOTIDE SEQUENCE [LARGE SCALE GENOMIC DNA]</scope>
    <source>
        <strain evidence="1 2">Ug99</strain>
    </source>
</reference>
<proteinExistence type="predicted"/>
<accession>A0A5B0LJC2</accession>
<dbReference type="Proteomes" id="UP000325313">
    <property type="component" value="Unassembled WGS sequence"/>
</dbReference>
<dbReference type="EMBL" id="VDEP01000528">
    <property type="protein sequence ID" value="KAA1063728.1"/>
    <property type="molecule type" value="Genomic_DNA"/>
</dbReference>
<evidence type="ECO:0000313" key="2">
    <source>
        <dbReference type="Proteomes" id="UP000325313"/>
    </source>
</evidence>
<comment type="caution">
    <text evidence="1">The sequence shown here is derived from an EMBL/GenBank/DDBJ whole genome shotgun (WGS) entry which is preliminary data.</text>
</comment>
<evidence type="ECO:0000313" key="1">
    <source>
        <dbReference type="EMBL" id="KAA1063728.1"/>
    </source>
</evidence>
<dbReference type="AlphaFoldDB" id="A0A5B0LJC2"/>
<sequence length="63" mass="6963">MCTCFVTEVMMRPAEEFSARVLVNGEVDSRLKVPESKDDVAAVIENAKALFMDGESESFMTIS</sequence>
<name>A0A5B0LJC2_PUCGR</name>
<organism evidence="1 2">
    <name type="scientific">Puccinia graminis f. sp. tritici</name>
    <dbReference type="NCBI Taxonomy" id="56615"/>
    <lineage>
        <taxon>Eukaryota</taxon>
        <taxon>Fungi</taxon>
        <taxon>Dikarya</taxon>
        <taxon>Basidiomycota</taxon>
        <taxon>Pucciniomycotina</taxon>
        <taxon>Pucciniomycetes</taxon>
        <taxon>Pucciniales</taxon>
        <taxon>Pucciniaceae</taxon>
        <taxon>Puccinia</taxon>
    </lineage>
</organism>